<feature type="transmembrane region" description="Helical" evidence="1">
    <location>
        <begin position="133"/>
        <end position="159"/>
    </location>
</feature>
<protein>
    <submittedName>
        <fullName evidence="2">Large glycoprotein</fullName>
    </submittedName>
</protein>
<proteinExistence type="predicted"/>
<evidence type="ECO:0000256" key="1">
    <source>
        <dbReference type="SAM" id="Phobius"/>
    </source>
</evidence>
<dbReference type="GO" id="GO:0019031">
    <property type="term" value="C:viral envelope"/>
    <property type="evidence" value="ECO:0007669"/>
    <property type="project" value="InterPro"/>
</dbReference>
<dbReference type="Pfam" id="PF00951">
    <property type="entry name" value="Arteri_Gl"/>
    <property type="match status" value="1"/>
</dbReference>
<name>X2D626_9NIDO</name>
<dbReference type="EMBL" id="KC787615">
    <property type="protein sequence ID" value="AHH53652.1"/>
    <property type="molecule type" value="Genomic_RNA"/>
</dbReference>
<keyword evidence="1" id="KW-0472">Membrane</keyword>
<sequence>MYSFVLLLSTLLGLSWTSADSGGGNSSNTFLDPLNFWERIQQQIISPSYVVNISVCGALSIMNDTHWFQPCTLERLTNVTTGAITATPPTNKTVVHEALKQSHCYLHTVTGLNINHTAIILETYLAYPLLTHLLSYSMATTAAFLDFLFFGGLAITAYYYVSPSIFFFTPLALIFLVIFIKRIIENCLALRYAWTRHTNFILDDKGRVFVNHDDVLIGDKQGLRVGDQKIKAAAVVFRGRRAELLREAHAEEWSW</sequence>
<dbReference type="InterPro" id="IPR001332">
    <property type="entry name" value="Arteri_GP5"/>
</dbReference>
<feature type="transmembrane region" description="Helical" evidence="1">
    <location>
        <begin position="165"/>
        <end position="184"/>
    </location>
</feature>
<reference evidence="2" key="1">
    <citation type="submission" date="2013-03" db="EMBL/GenBank/DDBJ databases">
        <authorList>
            <person name="Bailey A."/>
            <person name="Lauck M."/>
            <person name="Friedrich T."/>
            <person name="Goldberg T."/>
            <person name="O'Connor D."/>
        </authorList>
    </citation>
    <scope>NUCLEOTIDE SEQUENCE</scope>
    <source>
        <strain evidence="2">SHFV-krc1</strain>
    </source>
</reference>
<accession>X2D626</accession>
<reference evidence="2" key="2">
    <citation type="journal article" date="2014" name="PLoS ONE">
        <title>High genetic diversity and adaptive potential of two simian hemorrhagic Fever viruses in a wild primate population.</title>
        <authorList>
            <person name="Bailey A.L."/>
            <person name="Lauck M."/>
            <person name="Weiler A."/>
            <person name="Sibley S.D."/>
            <person name="Dinis J.M."/>
            <person name="Bergman Z."/>
            <person name="Nelson C.W."/>
            <person name="Correll M."/>
            <person name="Gleicher M."/>
            <person name="Hyeroba D."/>
            <person name="Tumukunde A."/>
            <person name="Weny G."/>
            <person name="Chapman C."/>
            <person name="Kuhn J.H."/>
            <person name="Hughes A.L."/>
            <person name="Friedrich T.C."/>
            <person name="Goldberg T.L."/>
            <person name="O'Connor D.H."/>
        </authorList>
    </citation>
    <scope>NUCLEOTIDE SEQUENCE</scope>
    <source>
        <strain evidence="2">SHFV-krc1</strain>
    </source>
</reference>
<keyword evidence="1" id="KW-0812">Transmembrane</keyword>
<organism evidence="2">
    <name type="scientific">Kibale red colobus virus 1</name>
    <dbReference type="NCBI Taxonomy" id="1885929"/>
    <lineage>
        <taxon>Viruses</taxon>
        <taxon>Riboviria</taxon>
        <taxon>Orthornavirae</taxon>
        <taxon>Pisuviricota</taxon>
        <taxon>Pisoniviricetes</taxon>
        <taxon>Nidovirales</taxon>
        <taxon>Arnidovirineae</taxon>
        <taxon>Arteriviridae</taxon>
        <taxon>Simarterivirinae</taxon>
        <taxon>Zetaarterivirus</taxon>
        <taxon>Zetaarterivirus ugarco</taxon>
        <taxon>Zetaarterivirus ugarco 1</taxon>
    </lineage>
</organism>
<keyword evidence="1" id="KW-1133">Transmembrane helix</keyword>
<evidence type="ECO:0000313" key="2">
    <source>
        <dbReference type="EMBL" id="AHH53652.1"/>
    </source>
</evidence>